<dbReference type="WBParaSite" id="HCON_00105860-00001">
    <property type="protein sequence ID" value="HCON_00105860-00001"/>
    <property type="gene ID" value="HCON_00105860"/>
</dbReference>
<evidence type="ECO:0000313" key="2">
    <source>
        <dbReference type="WBParaSite" id="HCON_00105860-00001"/>
    </source>
</evidence>
<dbReference type="AlphaFoldDB" id="A0A7I4YIW6"/>
<dbReference type="Proteomes" id="UP000025227">
    <property type="component" value="Unplaced"/>
</dbReference>
<proteinExistence type="predicted"/>
<organism evidence="1 2">
    <name type="scientific">Haemonchus contortus</name>
    <name type="common">Barber pole worm</name>
    <dbReference type="NCBI Taxonomy" id="6289"/>
    <lineage>
        <taxon>Eukaryota</taxon>
        <taxon>Metazoa</taxon>
        <taxon>Ecdysozoa</taxon>
        <taxon>Nematoda</taxon>
        <taxon>Chromadorea</taxon>
        <taxon>Rhabditida</taxon>
        <taxon>Rhabditina</taxon>
        <taxon>Rhabditomorpha</taxon>
        <taxon>Strongyloidea</taxon>
        <taxon>Trichostrongylidae</taxon>
        <taxon>Haemonchus</taxon>
    </lineage>
</organism>
<evidence type="ECO:0000313" key="1">
    <source>
        <dbReference type="Proteomes" id="UP000025227"/>
    </source>
</evidence>
<reference evidence="2" key="1">
    <citation type="submission" date="2020-12" db="UniProtKB">
        <authorList>
            <consortium name="WormBaseParasite"/>
        </authorList>
    </citation>
    <scope>IDENTIFICATION</scope>
    <source>
        <strain evidence="2">MHco3</strain>
    </source>
</reference>
<accession>A0A7I4YIW6</accession>
<keyword evidence="1" id="KW-1185">Reference proteome</keyword>
<sequence length="104" mass="12217">MTMHARADLANAVVLINLPGGNTKRLLIRNTLYDRALSLRHLTAWKRRRFGKRRESLFMPLWKHRLEVPQGNDFDIECKIVAYENEIGVRKMLKALHIRPKIQS</sequence>
<protein>
    <submittedName>
        <fullName evidence="2">Tnp_DDE_dom domain-containing protein</fullName>
    </submittedName>
</protein>
<dbReference type="OrthoDB" id="10057701at2759"/>
<name>A0A7I4YIW6_HAECO</name>